<comment type="similarity">
    <text evidence="1 5">Belongs to the AB hydrolase superfamily.</text>
</comment>
<dbReference type="PANTHER" id="PTHR14189">
    <property type="entry name" value="PROTEIN PHOSPHATASE METHYLESTERASE-1 RELATED"/>
    <property type="match status" value="1"/>
</dbReference>
<gene>
    <name evidence="8" type="ORF">F751_1201</name>
</gene>
<dbReference type="InterPro" id="IPR029058">
    <property type="entry name" value="AB_hydrolase_fold"/>
</dbReference>
<dbReference type="SUPFAM" id="SSF53474">
    <property type="entry name" value="alpha/beta-Hydrolases"/>
    <property type="match status" value="1"/>
</dbReference>
<dbReference type="PIRSF" id="PIRSF022950">
    <property type="entry name" value="PPase_methylesterase_euk"/>
    <property type="match status" value="1"/>
</dbReference>
<proteinExistence type="inferred from homology"/>
<comment type="catalytic activity">
    <reaction evidence="4">
        <text>[phosphatase 2A protein]-C-terminal L-leucine methyl ester + H2O = [phosphatase 2A protein]-C-terminal L-leucine + methanol + H(+)</text>
        <dbReference type="Rhea" id="RHEA:48548"/>
        <dbReference type="Rhea" id="RHEA-COMP:12134"/>
        <dbReference type="Rhea" id="RHEA-COMP:12135"/>
        <dbReference type="ChEBI" id="CHEBI:15377"/>
        <dbReference type="ChEBI" id="CHEBI:15378"/>
        <dbReference type="ChEBI" id="CHEBI:17790"/>
        <dbReference type="ChEBI" id="CHEBI:90516"/>
        <dbReference type="ChEBI" id="CHEBI:90517"/>
        <dbReference type="EC" id="3.1.1.89"/>
    </reaction>
</comment>
<dbReference type="InterPro" id="IPR000073">
    <property type="entry name" value="AB_hydrolase_1"/>
</dbReference>
<evidence type="ECO:0000256" key="5">
    <source>
        <dbReference type="PIRNR" id="PIRNR022950"/>
    </source>
</evidence>
<feature type="active site" evidence="6">
    <location>
        <position position="272"/>
    </location>
</feature>
<reference evidence="8 9" key="1">
    <citation type="journal article" date="2014" name="BMC Genomics">
        <title>Oil accumulation mechanisms of the oleaginous microalga Chlorella protothecoides revealed through its genome, transcriptomes, and proteomes.</title>
        <authorList>
            <person name="Gao C."/>
            <person name="Wang Y."/>
            <person name="Shen Y."/>
            <person name="Yan D."/>
            <person name="He X."/>
            <person name="Dai J."/>
            <person name="Wu Q."/>
        </authorList>
    </citation>
    <scope>NUCLEOTIDE SEQUENCE [LARGE SCALE GENOMIC DNA]</scope>
    <source>
        <strain evidence="8 9">0710</strain>
    </source>
</reference>
<keyword evidence="3 5" id="KW-0378">Hydrolase</keyword>
<dbReference type="Gene3D" id="3.40.50.1820">
    <property type="entry name" value="alpha/beta hydrolase"/>
    <property type="match status" value="1"/>
</dbReference>
<dbReference type="KEGG" id="apro:F751_1201"/>
<name>A0A087SNX0_AUXPR</name>
<dbReference type="STRING" id="3075.A0A087SNX0"/>
<evidence type="ECO:0000256" key="6">
    <source>
        <dbReference type="PIRSR" id="PIRSR022950-1"/>
    </source>
</evidence>
<comment type="function">
    <text evidence="5">Demethylates proteins that have been reversibly carboxymethylated.</text>
</comment>
<dbReference type="OrthoDB" id="194865at2759"/>
<feature type="domain" description="AB hydrolase-1" evidence="7">
    <location>
        <begin position="2"/>
        <end position="283"/>
    </location>
</feature>
<accession>A0A087SNX0</accession>
<dbReference type="EMBL" id="KL662146">
    <property type="protein sequence ID" value="KFM27424.1"/>
    <property type="molecule type" value="Genomic_DNA"/>
</dbReference>
<evidence type="ECO:0000256" key="1">
    <source>
        <dbReference type="ARBA" id="ARBA00008645"/>
    </source>
</evidence>
<feature type="active site" evidence="6">
    <location>
        <position position="109"/>
    </location>
</feature>
<evidence type="ECO:0000256" key="2">
    <source>
        <dbReference type="ARBA" id="ARBA00022487"/>
    </source>
</evidence>
<keyword evidence="2 5" id="KW-0719">Serine esterase</keyword>
<evidence type="ECO:0000256" key="4">
    <source>
        <dbReference type="ARBA" id="ARBA00049203"/>
    </source>
</evidence>
<dbReference type="eggNOG" id="KOG2564">
    <property type="taxonomic scope" value="Eukaryota"/>
</dbReference>
<dbReference type="GO" id="GO:0051723">
    <property type="term" value="F:protein methylesterase activity"/>
    <property type="evidence" value="ECO:0007669"/>
    <property type="project" value="UniProtKB-EC"/>
</dbReference>
<evidence type="ECO:0000313" key="8">
    <source>
        <dbReference type="EMBL" id="KFM27424.1"/>
    </source>
</evidence>
<dbReference type="PANTHER" id="PTHR14189:SF0">
    <property type="entry name" value="PROTEIN PHOSPHATASE METHYLESTERASE 1"/>
    <property type="match status" value="1"/>
</dbReference>
<dbReference type="AlphaFoldDB" id="A0A087SNX0"/>
<evidence type="ECO:0000259" key="7">
    <source>
        <dbReference type="Pfam" id="PF12697"/>
    </source>
</evidence>
<keyword evidence="9" id="KW-1185">Reference proteome</keyword>
<dbReference type="InterPro" id="IPR016812">
    <property type="entry name" value="PPase_methylesterase_euk"/>
</dbReference>
<sequence length="317" mass="33010">MLLCLHGGGYTGLSWGVLAAELRGIQCQVVAPDLRGHGETRSPDDADLAAETLAADVAELWHVLAARRRLTTPLVLVGHSMGGAVAVWAARRILEEDASCPLAGVAVIDVVEGTALAALPSMRSVLSARPARFASLKEALAWARATHATTNPSAARLSLPSQLRWEEAGAATETTRGAGVLPLPPSLPSISEDGGVDQARGGWVWRTPLPDSAPFWDGWYRGLSPAFLGLPCPKVLVLAGTDRLDKALTIGQMQGRFQLALLPQACLDLAGHAVHEDAPGAVAGILSGFLARHRVGLPGLAIPSRSPGTQHPAPSPG</sequence>
<dbReference type="GeneID" id="23612592"/>
<evidence type="ECO:0000313" key="9">
    <source>
        <dbReference type="Proteomes" id="UP000028924"/>
    </source>
</evidence>
<dbReference type="Pfam" id="PF12697">
    <property type="entry name" value="Abhydrolase_6"/>
    <property type="match status" value="1"/>
</dbReference>
<dbReference type="Proteomes" id="UP000028924">
    <property type="component" value="Unassembled WGS sequence"/>
</dbReference>
<organism evidence="8 9">
    <name type="scientific">Auxenochlorella protothecoides</name>
    <name type="common">Green microalga</name>
    <name type="synonym">Chlorella protothecoides</name>
    <dbReference type="NCBI Taxonomy" id="3075"/>
    <lineage>
        <taxon>Eukaryota</taxon>
        <taxon>Viridiplantae</taxon>
        <taxon>Chlorophyta</taxon>
        <taxon>core chlorophytes</taxon>
        <taxon>Trebouxiophyceae</taxon>
        <taxon>Chlorellales</taxon>
        <taxon>Chlorellaceae</taxon>
        <taxon>Auxenochlorella</taxon>
    </lineage>
</organism>
<protein>
    <recommendedName>
        <fullName evidence="5">Protein phosphatase methylesterase 1</fullName>
        <shortName evidence="5">PME-1</shortName>
        <ecNumber evidence="5">3.1.1.-</ecNumber>
    </recommendedName>
</protein>
<evidence type="ECO:0000256" key="3">
    <source>
        <dbReference type="ARBA" id="ARBA00022801"/>
    </source>
</evidence>
<dbReference type="RefSeq" id="XP_011400391.1">
    <property type="nucleotide sequence ID" value="XM_011402089.1"/>
</dbReference>
<feature type="active site" evidence="6">
    <location>
        <position position="80"/>
    </location>
</feature>
<dbReference type="EC" id="3.1.1.-" evidence="5"/>